<dbReference type="Pfam" id="PF00656">
    <property type="entry name" value="Peptidase_C14"/>
    <property type="match status" value="1"/>
</dbReference>
<evidence type="ECO:0000256" key="1">
    <source>
        <dbReference type="SAM" id="Phobius"/>
    </source>
</evidence>
<name>A0A5S9ISB5_UABAM</name>
<dbReference type="PANTHER" id="PTHR48104:SF30">
    <property type="entry name" value="METACASPASE-1"/>
    <property type="match status" value="1"/>
</dbReference>
<dbReference type="GO" id="GO:0005737">
    <property type="term" value="C:cytoplasm"/>
    <property type="evidence" value="ECO:0007669"/>
    <property type="project" value="TreeGrafter"/>
</dbReference>
<dbReference type="KEGG" id="uam:UABAM_04636"/>
<keyword evidence="1" id="KW-0812">Transmembrane</keyword>
<dbReference type="AlphaFoldDB" id="A0A5S9ISB5"/>
<accession>A0A5S9ISB5</accession>
<dbReference type="EMBL" id="AP019860">
    <property type="protein sequence ID" value="BBM86250.1"/>
    <property type="molecule type" value="Genomic_DNA"/>
</dbReference>
<reference evidence="3 4" key="1">
    <citation type="submission" date="2019-08" db="EMBL/GenBank/DDBJ databases">
        <title>Complete genome sequence of Candidatus Uab amorphum.</title>
        <authorList>
            <person name="Shiratori T."/>
            <person name="Suzuki S."/>
            <person name="Kakizawa Y."/>
            <person name="Ishida K."/>
        </authorList>
    </citation>
    <scope>NUCLEOTIDE SEQUENCE [LARGE SCALE GENOMIC DNA]</scope>
    <source>
        <strain evidence="3 4">SRT547</strain>
    </source>
</reference>
<dbReference type="InterPro" id="IPR011600">
    <property type="entry name" value="Pept_C14_caspase"/>
</dbReference>
<proteinExistence type="predicted"/>
<sequence>MNTLTHQEIQEIAGHFSVACPPMRAMEVIHKMNLATWKKRELNWQQLVNDLHRQQKLDLWLGHFCKDFPFAQKSLHKLRNFPVQQSVMQAAQLGQNELLRTSHSTQHNNDSHKVAYLCNRSDQNRDVKKVFKKYSPNAEDYSRPLFFFVHGPVDEKCVEYIEAVKKTWLPRILNSHTQNLQITTREAIFQWPGEDSISPEDLTDDIAEIYPERDKILILRLPITEDTSKKRLKLLKSWIKELNEKQWPQLQHGVLCVFFYFPARPLPRFIVWLKKLLYLGKKMPPHEAYYQCRPIRHLEKKVRYTGVLRVLPSLKSINQEMALAWLELPMTQKRFPREEQRKLLREKIEKDWFCKKNQRITIKDFAEKVEAVITTGKDKSDSKPVLLLLTALLLVFVVVGATWMFFPHRASAQPTDSVTYRGEYGALIKTKILDPQKLNAQQWREVFRNHGFKHIRRVVKHRKMGKEWFIVCEFNDGSKQAFRAVQRREDFFEIYRSIPGKFRALLIAINDYSSWTPLKTPHNDAKELRKVLCEKYCFDAEDVELIHEEVTDDKIVTALDELAKNSNKNDSVLIFYAGHGAYDKNNDRSYWVQQEAKAKAPYGTYISDSDIRDSIANVARKCKHVLVMSDCCYSGKLVDSERSGGKGIAREKGMAAIDQYVVYHSQQKSCQILTSGGVEKVGDDYDKSGHSPFAYFLLQRLRKNERLHYDTSQMFLDLKKDVGRNVTQKPRFGRLKYTGYDNKNEGEFFFQLKHIQQGDKK</sequence>
<evidence type="ECO:0000259" key="2">
    <source>
        <dbReference type="Pfam" id="PF00656"/>
    </source>
</evidence>
<dbReference type="InterPro" id="IPR029030">
    <property type="entry name" value="Caspase-like_dom_sf"/>
</dbReference>
<keyword evidence="1" id="KW-0472">Membrane</keyword>
<feature type="domain" description="Peptidase C14 caspase" evidence="2">
    <location>
        <begin position="503"/>
        <end position="732"/>
    </location>
</feature>
<keyword evidence="1" id="KW-1133">Transmembrane helix</keyword>
<organism evidence="3 4">
    <name type="scientific">Uabimicrobium amorphum</name>
    <dbReference type="NCBI Taxonomy" id="2596890"/>
    <lineage>
        <taxon>Bacteria</taxon>
        <taxon>Pseudomonadati</taxon>
        <taxon>Planctomycetota</taxon>
        <taxon>Candidatus Uabimicrobiia</taxon>
        <taxon>Candidatus Uabimicrobiales</taxon>
        <taxon>Candidatus Uabimicrobiaceae</taxon>
        <taxon>Candidatus Uabimicrobium</taxon>
    </lineage>
</organism>
<evidence type="ECO:0000313" key="4">
    <source>
        <dbReference type="Proteomes" id="UP000326354"/>
    </source>
</evidence>
<gene>
    <name evidence="3" type="ORF">UABAM_04636</name>
</gene>
<keyword evidence="4" id="KW-1185">Reference proteome</keyword>
<evidence type="ECO:0000313" key="3">
    <source>
        <dbReference type="EMBL" id="BBM86250.1"/>
    </source>
</evidence>
<feature type="transmembrane region" description="Helical" evidence="1">
    <location>
        <begin position="385"/>
        <end position="406"/>
    </location>
</feature>
<protein>
    <submittedName>
        <fullName evidence="3">Polysaccharide deacetylase</fullName>
    </submittedName>
</protein>
<dbReference type="PANTHER" id="PTHR48104">
    <property type="entry name" value="METACASPASE-4"/>
    <property type="match status" value="1"/>
</dbReference>
<dbReference type="SUPFAM" id="SSF52129">
    <property type="entry name" value="Caspase-like"/>
    <property type="match status" value="1"/>
</dbReference>
<dbReference type="GO" id="GO:0004197">
    <property type="term" value="F:cysteine-type endopeptidase activity"/>
    <property type="evidence" value="ECO:0007669"/>
    <property type="project" value="InterPro"/>
</dbReference>
<dbReference type="InterPro" id="IPR050452">
    <property type="entry name" value="Metacaspase"/>
</dbReference>
<dbReference type="OrthoDB" id="291633at2"/>
<dbReference type="Gene3D" id="3.40.50.1460">
    <property type="match status" value="1"/>
</dbReference>
<dbReference type="GO" id="GO:0006508">
    <property type="term" value="P:proteolysis"/>
    <property type="evidence" value="ECO:0007669"/>
    <property type="project" value="InterPro"/>
</dbReference>
<dbReference type="Proteomes" id="UP000326354">
    <property type="component" value="Chromosome"/>
</dbReference>
<dbReference type="RefSeq" id="WP_151970316.1">
    <property type="nucleotide sequence ID" value="NZ_AP019860.1"/>
</dbReference>